<evidence type="ECO:0000313" key="1">
    <source>
        <dbReference type="EMBL" id="SCC52668.1"/>
    </source>
</evidence>
<protein>
    <submittedName>
        <fullName evidence="1">Uncharacterized protein</fullName>
    </submittedName>
</protein>
<dbReference type="EMBL" id="FMBE01000014">
    <property type="protein sequence ID" value="SCC52668.1"/>
    <property type="molecule type" value="Genomic_DNA"/>
</dbReference>
<proteinExistence type="predicted"/>
<reference evidence="2" key="1">
    <citation type="submission" date="2016-08" db="EMBL/GenBank/DDBJ databases">
        <authorList>
            <person name="Loux V."/>
            <person name="Rue O."/>
        </authorList>
    </citation>
    <scope>NUCLEOTIDE SEQUENCE [LARGE SCALE GENOMIC DNA]</scope>
    <source>
        <strain evidence="2">INRA Bc05-F1</strain>
    </source>
</reference>
<organism evidence="1 2">
    <name type="scientific">Bacillus wiedmannii</name>
    <dbReference type="NCBI Taxonomy" id="1890302"/>
    <lineage>
        <taxon>Bacteria</taxon>
        <taxon>Bacillati</taxon>
        <taxon>Bacillota</taxon>
        <taxon>Bacilli</taxon>
        <taxon>Bacillales</taxon>
        <taxon>Bacillaceae</taxon>
        <taxon>Bacillus</taxon>
        <taxon>Bacillus cereus group</taxon>
    </lineage>
</organism>
<evidence type="ECO:0000313" key="2">
    <source>
        <dbReference type="Proteomes" id="UP000196052"/>
    </source>
</evidence>
<dbReference type="AlphaFoldDB" id="A0A1C4F9J7"/>
<sequence length="585" mass="68009">MLLNLETDYEINDEEKQILDEKINQTLSLHLENSALMNRLVMDSVTALTTSKARSEVLANQGFFQRFLGGITGKNNKIRSQIDNDLTKAQYASQQLIQKISELNVLTFDTITMVNNKLNTFVLETDEEINRIYKTLVKFFKQTRAEFIQLENRITTLERNMRLLHWQSTIEYQMYNGIEYHELQDIEKICCITNDFIQISEGKWSTSDLLLLKPILKELGMSDKTKVSYEYFIKSIIQRPILLEKLFEGIPQNNVSELSTWDIPILKGIEKSTELKLADKYIIDTITQQLELAQVSVDKNELQSQIVQNYMKSTIAMDLKQEITLFELIIELLLSLKVVSNYDNKVINDHAIIIHDENIIESGEDFKELEVEDARLKLQDYIQLGEEGGILNTRYSWQVIKVENDKCLLWSNTPVCVQSDGKHWSESSTREVLNEPENSQMMIPSFINYFSKEEKALMLLTEVETIISANLFEGHLKEYLEQDEQCQTVITKDLIFSLSLHELKTLVYDQNISYRKKENYLLRDVSIENEFDSRVSYVGNKINTVGYPLEFAFNPISWTYPAVYISNIKFPYGTGQEDDPYRMAE</sequence>
<gene>
    <name evidence="1" type="ORF">BC05F1_04169</name>
</gene>
<dbReference type="RefSeq" id="WP_258959593.1">
    <property type="nucleotide sequence ID" value="NZ_FMBE01000014.1"/>
</dbReference>
<name>A0A1C4F9J7_9BACI</name>
<accession>A0A1C4F9J7</accession>
<dbReference type="Proteomes" id="UP000196052">
    <property type="component" value="Unassembled WGS sequence"/>
</dbReference>